<dbReference type="EMBL" id="KL197764">
    <property type="protein sequence ID" value="KDQ50186.1"/>
    <property type="molecule type" value="Genomic_DNA"/>
</dbReference>
<feature type="region of interest" description="Disordered" evidence="1">
    <location>
        <begin position="23"/>
        <end position="104"/>
    </location>
</feature>
<evidence type="ECO:0000313" key="3">
    <source>
        <dbReference type="EMBL" id="KDQ50186.1"/>
    </source>
</evidence>
<feature type="region of interest" description="Disordered" evidence="1">
    <location>
        <begin position="172"/>
        <end position="216"/>
    </location>
</feature>
<evidence type="ECO:0000256" key="1">
    <source>
        <dbReference type="SAM" id="MobiDB-lite"/>
    </source>
</evidence>
<reference evidence="4" key="1">
    <citation type="journal article" date="2014" name="Proc. Natl. Acad. Sci. U.S.A.">
        <title>Extensive sampling of basidiomycete genomes demonstrates inadequacy of the white-rot/brown-rot paradigm for wood decay fungi.</title>
        <authorList>
            <person name="Riley R."/>
            <person name="Salamov A.A."/>
            <person name="Brown D.W."/>
            <person name="Nagy L.G."/>
            <person name="Floudas D."/>
            <person name="Held B.W."/>
            <person name="Levasseur A."/>
            <person name="Lombard V."/>
            <person name="Morin E."/>
            <person name="Otillar R."/>
            <person name="Lindquist E.A."/>
            <person name="Sun H."/>
            <person name="LaButti K.M."/>
            <person name="Schmutz J."/>
            <person name="Jabbour D."/>
            <person name="Luo H."/>
            <person name="Baker S.E."/>
            <person name="Pisabarro A.G."/>
            <person name="Walton J.D."/>
            <person name="Blanchette R.A."/>
            <person name="Henrissat B."/>
            <person name="Martin F."/>
            <person name="Cullen D."/>
            <person name="Hibbett D.S."/>
            <person name="Grigoriev I.V."/>
        </authorList>
    </citation>
    <scope>NUCLEOTIDE SEQUENCE [LARGE SCALE GENOMIC DNA]</scope>
    <source>
        <strain evidence="4">MUCL 33604</strain>
    </source>
</reference>
<dbReference type="OrthoDB" id="3070163at2759"/>
<evidence type="ECO:0000313" key="4">
    <source>
        <dbReference type="Proteomes" id="UP000027265"/>
    </source>
</evidence>
<feature type="region of interest" description="Disordered" evidence="1">
    <location>
        <begin position="245"/>
        <end position="339"/>
    </location>
</feature>
<dbReference type="InParanoid" id="A0A067PI80"/>
<name>A0A067PI80_9AGAM</name>
<dbReference type="HOGENOM" id="CLU_024942_0_0_1"/>
<proteinExistence type="predicted"/>
<feature type="compositionally biased region" description="Low complexity" evidence="1">
    <location>
        <begin position="314"/>
        <end position="323"/>
    </location>
</feature>
<organism evidence="3 4">
    <name type="scientific">Jaapia argillacea MUCL 33604</name>
    <dbReference type="NCBI Taxonomy" id="933084"/>
    <lineage>
        <taxon>Eukaryota</taxon>
        <taxon>Fungi</taxon>
        <taxon>Dikarya</taxon>
        <taxon>Basidiomycota</taxon>
        <taxon>Agaricomycotina</taxon>
        <taxon>Agaricomycetes</taxon>
        <taxon>Agaricomycetidae</taxon>
        <taxon>Jaapiales</taxon>
        <taxon>Jaapiaceae</taxon>
        <taxon>Jaapia</taxon>
    </lineage>
</organism>
<feature type="domain" description="DUF6532" evidence="2">
    <location>
        <begin position="484"/>
        <end position="560"/>
    </location>
</feature>
<protein>
    <recommendedName>
        <fullName evidence="2">DUF6532 domain-containing protein</fullName>
    </recommendedName>
</protein>
<dbReference type="Proteomes" id="UP000027265">
    <property type="component" value="Unassembled WGS sequence"/>
</dbReference>
<evidence type="ECO:0000259" key="2">
    <source>
        <dbReference type="Pfam" id="PF20149"/>
    </source>
</evidence>
<accession>A0A067PI80</accession>
<gene>
    <name evidence="3" type="ORF">JAAARDRAFT_200185</name>
</gene>
<keyword evidence="4" id="KW-1185">Reference proteome</keyword>
<feature type="compositionally biased region" description="Low complexity" evidence="1">
    <location>
        <begin position="330"/>
        <end position="339"/>
    </location>
</feature>
<dbReference type="InterPro" id="IPR045341">
    <property type="entry name" value="DUF6532"/>
</dbReference>
<feature type="compositionally biased region" description="Basic residues" evidence="1">
    <location>
        <begin position="198"/>
        <end position="209"/>
    </location>
</feature>
<sequence>MASRCTSAHITKIAEQVPRGEVSVTIPPNNKSKKPRLTIKGPSINPAEPDIQPGKEIIVPMNGNEGGAPEQRDPLPPRAKRVIDPGVPDKPAAQQTSEEVAAAAKRKAQWEMELEELEAKKIATMAKMCIEQQLADEEEEKNTVRYMTDLHDPEDKDGEVTGVNDHDEVEAHVDEETMDVDEVTIAEVPAQVDGKASQTKRKAKKKKGQSKGELRAAVDAAGKDIIGAVETGAKPLYSSGLTAAYKKKAAQKSKDALPSLGGLADEDAEGAPPPKGSKHQGSQRRNELVTIDSNSDSKMETEAPPKHVAKKTQAKAQPKTTATPKRKTSKPATTPAASTKVANVQPEAAFQQLQAPLSTQDDSKLPDSVAPTWVAVFLPTLYACFGSSRKPWTLFTMTVESVSIMVKVFEKSYPGLKINITLNGKIFKTAIDHINEKHSFFSRHTLEIVAKFFSNAPYANNTNEIAKSLPFITSVHPQVDFFQQPQGIFESDFVIALLSAFLKSTKGSKDDFGYPKGAIAMAAAAIERAFQAYANGAQCEPKMFSQANYTDVVNQYLKHTHSLSENRWKRILEASGSVQAPQDAAPEVTFDASSLYLWDSLYTPSSPIQGSDDELD</sequence>
<feature type="compositionally biased region" description="Basic and acidic residues" evidence="1">
    <location>
        <begin position="295"/>
        <end position="305"/>
    </location>
</feature>
<dbReference type="Pfam" id="PF20149">
    <property type="entry name" value="DUF6532"/>
    <property type="match status" value="1"/>
</dbReference>
<dbReference type="AlphaFoldDB" id="A0A067PI80"/>